<dbReference type="EMBL" id="KP316404">
    <property type="protein sequence ID" value="AJP09351.1"/>
    <property type="molecule type" value="Genomic_DNA"/>
</dbReference>
<dbReference type="GO" id="GO:0045259">
    <property type="term" value="C:proton-transporting ATP synthase complex"/>
    <property type="evidence" value="ECO:0007669"/>
    <property type="project" value="UniProtKB-KW"/>
</dbReference>
<accession>A0A0U1Z5Q1</accession>
<evidence type="ECO:0000256" key="2">
    <source>
        <dbReference type="ARBA" id="ARBA00006810"/>
    </source>
</evidence>
<dbReference type="InterPro" id="IPR035908">
    <property type="entry name" value="F0_ATP_A_sf"/>
</dbReference>
<comment type="subcellular location">
    <subcellularLocation>
        <location evidence="1">Membrane</location>
        <topology evidence="1">Multi-pass membrane protein</topology>
    </subcellularLocation>
    <subcellularLocation>
        <location evidence="11">Mitochondrion inner membrane</location>
        <topology evidence="11">Multi-pass membrane protein</topology>
    </subcellularLocation>
</comment>
<evidence type="ECO:0000256" key="9">
    <source>
        <dbReference type="ARBA" id="ARBA00023136"/>
    </source>
</evidence>
<evidence type="ECO:0000256" key="11">
    <source>
        <dbReference type="RuleBase" id="RU004450"/>
    </source>
</evidence>
<evidence type="ECO:0000256" key="4">
    <source>
        <dbReference type="ARBA" id="ARBA00022547"/>
    </source>
</evidence>
<evidence type="ECO:0000313" key="13">
    <source>
        <dbReference type="EMBL" id="AJP09351.1"/>
    </source>
</evidence>
<comment type="similarity">
    <text evidence="2">Belongs to the ATPase A chain family.</text>
</comment>
<dbReference type="PANTHER" id="PTHR11410">
    <property type="entry name" value="ATP SYNTHASE SUBUNIT A"/>
    <property type="match status" value="1"/>
</dbReference>
<dbReference type="NCBIfam" id="TIGR01131">
    <property type="entry name" value="ATP_synt_6_or_A"/>
    <property type="match status" value="1"/>
</dbReference>
<feature type="transmembrane region" description="Helical" evidence="12">
    <location>
        <begin position="84"/>
        <end position="108"/>
    </location>
</feature>
<dbReference type="PROSITE" id="PS00449">
    <property type="entry name" value="ATPASE_A"/>
    <property type="match status" value="1"/>
</dbReference>
<dbReference type="PRINTS" id="PR00123">
    <property type="entry name" value="ATPASEA"/>
</dbReference>
<feature type="transmembrane region" description="Helical" evidence="12">
    <location>
        <begin position="179"/>
        <end position="203"/>
    </location>
</feature>
<dbReference type="CDD" id="cd00310">
    <property type="entry name" value="ATP-synt_Fo_a_6"/>
    <property type="match status" value="1"/>
</dbReference>
<protein>
    <recommendedName>
        <fullName evidence="11">ATP synthase subunit a</fullName>
    </recommendedName>
</protein>
<feature type="transmembrane region" description="Helical" evidence="12">
    <location>
        <begin position="120"/>
        <end position="141"/>
    </location>
</feature>
<evidence type="ECO:0000256" key="5">
    <source>
        <dbReference type="ARBA" id="ARBA00022692"/>
    </source>
</evidence>
<evidence type="ECO:0000256" key="12">
    <source>
        <dbReference type="SAM" id="Phobius"/>
    </source>
</evidence>
<dbReference type="GeneID" id="23764466"/>
<keyword evidence="9 12" id="KW-0472">Membrane</keyword>
<dbReference type="InterPro" id="IPR045083">
    <property type="entry name" value="ATP_synth_F0_asu_bact/mt"/>
</dbReference>
<dbReference type="RefSeq" id="YP_009128299.1">
    <property type="nucleotide sequence ID" value="NC_026699.1"/>
</dbReference>
<feature type="transmembrane region" description="Helical" evidence="12">
    <location>
        <begin position="153"/>
        <end position="172"/>
    </location>
</feature>
<sequence length="215" mass="24412">MMMSLFSTFDPCTGIMSLNWLSTMIFIIMTSKNMWLMKNNLNSMTNKMIMKIHLEMSNLMMMKGTTLMMISLMTIITWNNFMGLMPYIFTSPAHLTFSISLALPMWSAMMAFAMNNKLKILLAHMVPIGTPKLLLPLMVIIETISNLIRPGSLAIRLSANMIAGHLIMSLLGNNNGVEMLLLMIMFMMIILFEMAVSIIQSYVFMTLMTLYSSEI</sequence>
<keyword evidence="8" id="KW-0406">Ion transport</keyword>
<feature type="transmembrane region" description="Helical" evidence="12">
    <location>
        <begin position="58"/>
        <end position="78"/>
    </location>
</feature>
<keyword evidence="10" id="KW-0066">ATP synthesis</keyword>
<dbReference type="GO" id="GO:0005743">
    <property type="term" value="C:mitochondrial inner membrane"/>
    <property type="evidence" value="ECO:0007669"/>
    <property type="project" value="UniProtKB-SubCell"/>
</dbReference>
<keyword evidence="3" id="KW-0813">Transport</keyword>
<geneLocation type="mitochondrion" evidence="13"/>
<evidence type="ECO:0000256" key="10">
    <source>
        <dbReference type="ARBA" id="ARBA00023310"/>
    </source>
</evidence>
<organism evidence="13">
    <name type="scientific">Darthula hardwickii</name>
    <dbReference type="NCBI Taxonomy" id="1264638"/>
    <lineage>
        <taxon>Eukaryota</taxon>
        <taxon>Metazoa</taxon>
        <taxon>Ecdysozoa</taxon>
        <taxon>Arthropoda</taxon>
        <taxon>Hexapoda</taxon>
        <taxon>Insecta</taxon>
        <taxon>Pterygota</taxon>
        <taxon>Neoptera</taxon>
        <taxon>Paraneoptera</taxon>
        <taxon>Hemiptera</taxon>
        <taxon>Auchenorrhyncha</taxon>
        <taxon>Membracoidea</taxon>
        <taxon>Aetalionidae</taxon>
        <taxon>Darthula</taxon>
    </lineage>
</organism>
<dbReference type="SUPFAM" id="SSF81336">
    <property type="entry name" value="F1F0 ATP synthase subunit A"/>
    <property type="match status" value="1"/>
</dbReference>
<reference evidence="13" key="1">
    <citation type="journal article" date="2015" name="Mitochondrial DNA">
        <title>Characterization of the complete mitochondrial genome of the treehopper Darthula hardwickii (Hemiptera: Aetalionidae).</title>
        <authorList>
            <person name="Liang A.P."/>
            <person name="Gao J."/>
            <person name="Zhao X."/>
        </authorList>
    </citation>
    <scope>NUCLEOTIDE SEQUENCE</scope>
</reference>
<feature type="transmembrane region" description="Helical" evidence="12">
    <location>
        <begin position="20"/>
        <end position="37"/>
    </location>
</feature>
<keyword evidence="13" id="KW-0496">Mitochondrion</keyword>
<dbReference type="GO" id="GO:0046933">
    <property type="term" value="F:proton-transporting ATP synthase activity, rotational mechanism"/>
    <property type="evidence" value="ECO:0007669"/>
    <property type="project" value="TreeGrafter"/>
</dbReference>
<dbReference type="PANTHER" id="PTHR11410:SF0">
    <property type="entry name" value="ATP SYNTHASE SUBUNIT A"/>
    <property type="match status" value="1"/>
</dbReference>
<keyword evidence="5 12" id="KW-0812">Transmembrane</keyword>
<evidence type="ECO:0000256" key="7">
    <source>
        <dbReference type="ARBA" id="ARBA00022989"/>
    </source>
</evidence>
<keyword evidence="6" id="KW-0375">Hydrogen ion transport</keyword>
<keyword evidence="4" id="KW-0138">CF(0)</keyword>
<dbReference type="Gene3D" id="1.20.120.220">
    <property type="entry name" value="ATP synthase, F0 complex, subunit A"/>
    <property type="match status" value="1"/>
</dbReference>
<evidence type="ECO:0000256" key="1">
    <source>
        <dbReference type="ARBA" id="ARBA00004141"/>
    </source>
</evidence>
<gene>
    <name evidence="13" type="primary">ATP6</name>
</gene>
<evidence type="ECO:0000256" key="8">
    <source>
        <dbReference type="ARBA" id="ARBA00023065"/>
    </source>
</evidence>
<dbReference type="InterPro" id="IPR000568">
    <property type="entry name" value="ATP_synth_F0_asu"/>
</dbReference>
<dbReference type="Pfam" id="PF00119">
    <property type="entry name" value="ATP-synt_A"/>
    <property type="match status" value="1"/>
</dbReference>
<keyword evidence="7 12" id="KW-1133">Transmembrane helix</keyword>
<dbReference type="AlphaFoldDB" id="A0A0U1Z5Q1"/>
<dbReference type="InterPro" id="IPR023011">
    <property type="entry name" value="ATP_synth_F0_asu_AS"/>
</dbReference>
<name>A0A0U1Z5Q1_9HEMI</name>
<dbReference type="CTD" id="4508"/>
<evidence type="ECO:0000256" key="3">
    <source>
        <dbReference type="ARBA" id="ARBA00022448"/>
    </source>
</evidence>
<evidence type="ECO:0000256" key="6">
    <source>
        <dbReference type="ARBA" id="ARBA00022781"/>
    </source>
</evidence>
<proteinExistence type="inferred from homology"/>